<keyword evidence="6" id="KW-0503">Monooxygenase</keyword>
<dbReference type="GO" id="GO:0005506">
    <property type="term" value="F:iron ion binding"/>
    <property type="evidence" value="ECO:0007669"/>
    <property type="project" value="InterPro"/>
</dbReference>
<organism evidence="7 8">
    <name type="scientific">Multifurca ochricompacta</name>
    <dbReference type="NCBI Taxonomy" id="376703"/>
    <lineage>
        <taxon>Eukaryota</taxon>
        <taxon>Fungi</taxon>
        <taxon>Dikarya</taxon>
        <taxon>Basidiomycota</taxon>
        <taxon>Agaricomycotina</taxon>
        <taxon>Agaricomycetes</taxon>
        <taxon>Russulales</taxon>
        <taxon>Russulaceae</taxon>
        <taxon>Multifurca</taxon>
    </lineage>
</organism>
<dbReference type="InterPro" id="IPR050196">
    <property type="entry name" value="Cytochrome_P450_Monoox"/>
</dbReference>
<dbReference type="Proteomes" id="UP001203297">
    <property type="component" value="Unassembled WGS sequence"/>
</dbReference>
<evidence type="ECO:0000256" key="1">
    <source>
        <dbReference type="ARBA" id="ARBA00010617"/>
    </source>
</evidence>
<evidence type="ECO:0000256" key="4">
    <source>
        <dbReference type="ARBA" id="ARBA00023002"/>
    </source>
</evidence>
<dbReference type="GO" id="GO:0016705">
    <property type="term" value="F:oxidoreductase activity, acting on paired donors, with incorporation or reduction of molecular oxygen"/>
    <property type="evidence" value="ECO:0007669"/>
    <property type="project" value="InterPro"/>
</dbReference>
<evidence type="ECO:0000256" key="6">
    <source>
        <dbReference type="ARBA" id="ARBA00023033"/>
    </source>
</evidence>
<dbReference type="Gene3D" id="1.10.630.10">
    <property type="entry name" value="Cytochrome P450"/>
    <property type="match status" value="1"/>
</dbReference>
<gene>
    <name evidence="7" type="ORF">B0F90DRAFT_1639670</name>
</gene>
<name>A0AAD4LYI7_9AGAM</name>
<dbReference type="GO" id="GO:0004497">
    <property type="term" value="F:monooxygenase activity"/>
    <property type="evidence" value="ECO:0007669"/>
    <property type="project" value="UniProtKB-KW"/>
</dbReference>
<keyword evidence="8" id="KW-1185">Reference proteome</keyword>
<proteinExistence type="inferred from homology"/>
<keyword evidence="3" id="KW-0479">Metal-binding</keyword>
<evidence type="ECO:0000313" key="7">
    <source>
        <dbReference type="EMBL" id="KAI0294658.1"/>
    </source>
</evidence>
<evidence type="ECO:0000256" key="3">
    <source>
        <dbReference type="ARBA" id="ARBA00022723"/>
    </source>
</evidence>
<comment type="caution">
    <text evidence="7">The sequence shown here is derived from an EMBL/GenBank/DDBJ whole genome shotgun (WGS) entry which is preliminary data.</text>
</comment>
<dbReference type="SUPFAM" id="SSF48264">
    <property type="entry name" value="Cytochrome P450"/>
    <property type="match status" value="1"/>
</dbReference>
<dbReference type="InterPro" id="IPR001128">
    <property type="entry name" value="Cyt_P450"/>
</dbReference>
<dbReference type="EMBL" id="WTXG01000070">
    <property type="protein sequence ID" value="KAI0294658.1"/>
    <property type="molecule type" value="Genomic_DNA"/>
</dbReference>
<evidence type="ECO:0000256" key="2">
    <source>
        <dbReference type="ARBA" id="ARBA00022617"/>
    </source>
</evidence>
<dbReference type="InterPro" id="IPR036396">
    <property type="entry name" value="Cyt_P450_sf"/>
</dbReference>
<evidence type="ECO:0008006" key="9">
    <source>
        <dbReference type="Google" id="ProtNLM"/>
    </source>
</evidence>
<dbReference type="PANTHER" id="PTHR24291">
    <property type="entry name" value="CYTOCHROME P450 FAMILY 4"/>
    <property type="match status" value="1"/>
</dbReference>
<protein>
    <recommendedName>
        <fullName evidence="9">Cytochrome P450</fullName>
    </recommendedName>
</protein>
<evidence type="ECO:0000256" key="5">
    <source>
        <dbReference type="ARBA" id="ARBA00023004"/>
    </source>
</evidence>
<accession>A0AAD4LYI7</accession>
<dbReference type="AlphaFoldDB" id="A0AAD4LYI7"/>
<dbReference type="GO" id="GO:0020037">
    <property type="term" value="F:heme binding"/>
    <property type="evidence" value="ECO:0007669"/>
    <property type="project" value="InterPro"/>
</dbReference>
<keyword evidence="5" id="KW-0408">Iron</keyword>
<comment type="similarity">
    <text evidence="1">Belongs to the cytochrome P450 family.</text>
</comment>
<reference evidence="7" key="1">
    <citation type="journal article" date="2022" name="New Phytol.">
        <title>Evolutionary transition to the ectomycorrhizal habit in the genomes of a hyperdiverse lineage of mushroom-forming fungi.</title>
        <authorList>
            <person name="Looney B."/>
            <person name="Miyauchi S."/>
            <person name="Morin E."/>
            <person name="Drula E."/>
            <person name="Courty P.E."/>
            <person name="Kohler A."/>
            <person name="Kuo A."/>
            <person name="LaButti K."/>
            <person name="Pangilinan J."/>
            <person name="Lipzen A."/>
            <person name="Riley R."/>
            <person name="Andreopoulos W."/>
            <person name="He G."/>
            <person name="Johnson J."/>
            <person name="Nolan M."/>
            <person name="Tritt A."/>
            <person name="Barry K.W."/>
            <person name="Grigoriev I.V."/>
            <person name="Nagy L.G."/>
            <person name="Hibbett D."/>
            <person name="Henrissat B."/>
            <person name="Matheny P.B."/>
            <person name="Labbe J."/>
            <person name="Martin F.M."/>
        </authorList>
    </citation>
    <scope>NUCLEOTIDE SEQUENCE</scope>
    <source>
        <strain evidence="7">BPL690</strain>
    </source>
</reference>
<keyword evidence="2" id="KW-0349">Heme</keyword>
<evidence type="ECO:0000313" key="8">
    <source>
        <dbReference type="Proteomes" id="UP001203297"/>
    </source>
</evidence>
<dbReference type="PANTHER" id="PTHR24291:SF50">
    <property type="entry name" value="BIFUNCTIONAL ALBAFLAVENONE MONOOXYGENASE_TERPENE SYNTHASE"/>
    <property type="match status" value="1"/>
</dbReference>
<dbReference type="Pfam" id="PF00067">
    <property type="entry name" value="p450"/>
    <property type="match status" value="1"/>
</dbReference>
<sequence>MYTVIFASIFLSALLGFILQSPRRHFYYKYIDLISILDPPGWSMPQLLQARAQPNARLIHTFRLGNTFVSADARVRKEFIARAREVLHKHTRDFRAFPNTVRGFVGGVASHIPHHHHTMPFATFIQVVTFRVVVDSLLEGNIPEEEDENIVTVVEAINELWMLSKKRLSPIKPVLQIMDAHLKRWLPTYARPLDFVIPAYETMWRVVAVTVARANQDPGARTAFARYLNSPLEAQFVRFNNGQPSVEVFMCEILRLHPPSRHLSRTAPARLAGLSLWYLPHHTYVADLEALHRDTAVWGNGANVFDPSRFHASRITHEQRNGYIPFSYGPLRCVAFKEAPRFAACVAAAILEIVSGPDAKYRLTYGKEIGWREGWDGWTIEKTC</sequence>
<keyword evidence="4" id="KW-0560">Oxidoreductase</keyword>